<protein>
    <submittedName>
        <fullName evidence="1">Uncharacterized protein</fullName>
    </submittedName>
</protein>
<reference evidence="1 2" key="1">
    <citation type="submission" date="2019-03" db="EMBL/GenBank/DDBJ databases">
        <title>Arenimonas daejeonensis sp. nov., isolated from compost.</title>
        <authorList>
            <person name="Jeon C.O."/>
        </authorList>
    </citation>
    <scope>NUCLEOTIDE SEQUENCE [LARGE SCALE GENOMIC DNA]</scope>
    <source>
        <strain evidence="1 2">R29</strain>
    </source>
</reference>
<dbReference type="OrthoDB" id="8817533at2"/>
<sequence>MGSILLAAAVTIGVAAWLVVRARANNDGSTDLEILGVEFTPPTGAVLTAGERVVATIHYRYSRPRARLFVWAKADHPDSSYEPSNAAMQPGTGSLRRYVALDEAGRIDAITVLVRDVQQRTLAENPVAVDYEFLPDPERERLRGDGLGSRLLSVDFDPPSGSVLRVGQQVVAEVAFDITGEKGLSVWVVPVTTSRASYEPSDDGLNGQGTVKRWFALGEASRVEQVMVVMTNIAGETVLEEVVDVDFRVGA</sequence>
<gene>
    <name evidence="1" type="ORF">E1B00_04375</name>
</gene>
<dbReference type="AlphaFoldDB" id="A0A5C4RVT7"/>
<organism evidence="1 2">
    <name type="scientific">Arenimonas terrae</name>
    <dbReference type="NCBI Taxonomy" id="2546226"/>
    <lineage>
        <taxon>Bacteria</taxon>
        <taxon>Pseudomonadati</taxon>
        <taxon>Pseudomonadota</taxon>
        <taxon>Gammaproteobacteria</taxon>
        <taxon>Lysobacterales</taxon>
        <taxon>Lysobacteraceae</taxon>
        <taxon>Arenimonas</taxon>
    </lineage>
</organism>
<evidence type="ECO:0000313" key="2">
    <source>
        <dbReference type="Proteomes" id="UP000305760"/>
    </source>
</evidence>
<proteinExistence type="predicted"/>
<comment type="caution">
    <text evidence="1">The sequence shown here is derived from an EMBL/GenBank/DDBJ whole genome shotgun (WGS) entry which is preliminary data.</text>
</comment>
<accession>A0A5C4RVT7</accession>
<dbReference type="RefSeq" id="WP_139446080.1">
    <property type="nucleotide sequence ID" value="NZ_SMDR01000001.1"/>
</dbReference>
<evidence type="ECO:0000313" key="1">
    <source>
        <dbReference type="EMBL" id="TNJ35019.1"/>
    </source>
</evidence>
<keyword evidence="2" id="KW-1185">Reference proteome</keyword>
<dbReference type="Proteomes" id="UP000305760">
    <property type="component" value="Unassembled WGS sequence"/>
</dbReference>
<name>A0A5C4RVT7_9GAMM</name>
<dbReference type="EMBL" id="SMDR01000001">
    <property type="protein sequence ID" value="TNJ35019.1"/>
    <property type="molecule type" value="Genomic_DNA"/>
</dbReference>